<evidence type="ECO:0000256" key="5">
    <source>
        <dbReference type="ARBA" id="ARBA00035282"/>
    </source>
</evidence>
<keyword evidence="8" id="KW-0934">Plastid</keyword>
<dbReference type="Gene3D" id="2.30.30.30">
    <property type="match status" value="1"/>
</dbReference>
<evidence type="ECO:0000256" key="3">
    <source>
        <dbReference type="ARBA" id="ARBA00022980"/>
    </source>
</evidence>
<geneLocation type="plastid" evidence="8"/>
<dbReference type="InterPro" id="IPR041988">
    <property type="entry name" value="Ribosomal_uL24_KOW"/>
</dbReference>
<dbReference type="GeneID" id="38463453"/>
<comment type="similarity">
    <text evidence="2">Belongs to the universal ribosomal protein uL24 family.</text>
</comment>
<dbReference type="InterPro" id="IPR003256">
    <property type="entry name" value="Ribosomal_uL24"/>
</dbReference>
<reference evidence="8" key="1">
    <citation type="journal article" date="2018" name="Genome Biol. Evol.">
        <title>Mitochondrial and Plastid Genomes from Coralline Red Algae Provide Insights into the Incongruent Evolutionary Histories of Organelles.</title>
        <authorList>
            <person name="Lee J."/>
            <person name="Song H.J."/>
            <person name="In Park S."/>
            <person name="Lee Y.M."/>
            <person name="Jeong S.Y."/>
            <person name="Oh Cho T."/>
            <person name="Kim J.H."/>
            <person name="Choi H.G."/>
            <person name="Choi C.G."/>
            <person name="Nelson W.A."/>
            <person name="Fredericq S."/>
            <person name="Bhattacharya D."/>
            <person name="Su Yoon H."/>
        </authorList>
    </citation>
    <scope>NUCLEOTIDE SEQUENCE</scope>
</reference>
<dbReference type="GO" id="GO:0006412">
    <property type="term" value="P:translation"/>
    <property type="evidence" value="ECO:0007669"/>
    <property type="project" value="InterPro"/>
</dbReference>
<dbReference type="GO" id="GO:0003735">
    <property type="term" value="F:structural constituent of ribosome"/>
    <property type="evidence" value="ECO:0007669"/>
    <property type="project" value="InterPro"/>
</dbReference>
<evidence type="ECO:0000256" key="1">
    <source>
        <dbReference type="ARBA" id="ARBA00004072"/>
    </source>
</evidence>
<protein>
    <recommendedName>
        <fullName evidence="5">Large ribosomal subunit protein uL24c</fullName>
    </recommendedName>
    <alternativeName>
        <fullName evidence="6">50S ribosomal protein L24, chloroplastic</fullName>
    </alternativeName>
</protein>
<comment type="function">
    <text evidence="1">One of two assembly initiator proteins, it binds directly to the 5'-end of the 23S rRNA, where it nucleates assembly of the 50S subunit.</text>
</comment>
<sequence>MKNKNKKHKMHIKNGDVVQIISGNQKGKISTIIKVLPKTSQVIVKDLNLKIKHSKSKNEEESGKITTFEAPIHSSNVMLYSKENKLSSRFSIQYDTNKQKYRSLQKNGEVIK</sequence>
<dbReference type="SMART" id="SM00739">
    <property type="entry name" value="KOW"/>
    <property type="match status" value="1"/>
</dbReference>
<dbReference type="EMBL" id="MH281626">
    <property type="protein sequence ID" value="AYR05723.1"/>
    <property type="molecule type" value="Genomic_DNA"/>
</dbReference>
<proteinExistence type="inferred from homology"/>
<name>A0A3G3MFW8_9FLOR</name>
<dbReference type="HAMAP" id="MF_01326_B">
    <property type="entry name" value="Ribosomal_uL24_B"/>
    <property type="match status" value="1"/>
</dbReference>
<dbReference type="InterPro" id="IPR057264">
    <property type="entry name" value="Ribosomal_uL24_C"/>
</dbReference>
<dbReference type="GO" id="GO:0005840">
    <property type="term" value="C:ribosome"/>
    <property type="evidence" value="ECO:0007669"/>
    <property type="project" value="UniProtKB-KW"/>
</dbReference>
<dbReference type="GO" id="GO:0003723">
    <property type="term" value="F:RNA binding"/>
    <property type="evidence" value="ECO:0007669"/>
    <property type="project" value="InterPro"/>
</dbReference>
<dbReference type="InterPro" id="IPR008991">
    <property type="entry name" value="Translation_prot_SH3-like_sf"/>
</dbReference>
<dbReference type="GO" id="GO:1990904">
    <property type="term" value="C:ribonucleoprotein complex"/>
    <property type="evidence" value="ECO:0007669"/>
    <property type="project" value="UniProtKB-KW"/>
</dbReference>
<gene>
    <name evidence="8" type="primary">rpl24</name>
</gene>
<keyword evidence="3 8" id="KW-0689">Ribosomal protein</keyword>
<evidence type="ECO:0000313" key="8">
    <source>
        <dbReference type="EMBL" id="AYR05723.1"/>
    </source>
</evidence>
<dbReference type="InterPro" id="IPR014722">
    <property type="entry name" value="Rib_uL2_dom2"/>
</dbReference>
<keyword evidence="4" id="KW-0687">Ribonucleoprotein</keyword>
<dbReference type="InterPro" id="IPR005824">
    <property type="entry name" value="KOW"/>
</dbReference>
<dbReference type="AlphaFoldDB" id="A0A3G3MFW8"/>
<evidence type="ECO:0000256" key="2">
    <source>
        <dbReference type="ARBA" id="ARBA00010618"/>
    </source>
</evidence>
<dbReference type="Pfam" id="PF17136">
    <property type="entry name" value="ribosomal_L24"/>
    <property type="match status" value="1"/>
</dbReference>
<dbReference type="NCBIfam" id="TIGR01079">
    <property type="entry name" value="rplX_bact"/>
    <property type="match status" value="1"/>
</dbReference>
<evidence type="ECO:0000256" key="4">
    <source>
        <dbReference type="ARBA" id="ARBA00023274"/>
    </source>
</evidence>
<feature type="domain" description="KOW" evidence="7">
    <location>
        <begin position="11"/>
        <end position="38"/>
    </location>
</feature>
<evidence type="ECO:0000256" key="6">
    <source>
        <dbReference type="ARBA" id="ARBA00035361"/>
    </source>
</evidence>
<organism evidence="8">
    <name type="scientific">Synarthrophyton chejuense</name>
    <dbReference type="NCBI Taxonomy" id="2485825"/>
    <lineage>
        <taxon>Eukaryota</taxon>
        <taxon>Rhodophyta</taxon>
        <taxon>Florideophyceae</taxon>
        <taxon>Corallinophycidae</taxon>
        <taxon>Hapalidiales</taxon>
        <taxon>Hapalidiaceae</taxon>
        <taxon>Melobesioideae</taxon>
        <taxon>Synarthrophyton</taxon>
    </lineage>
</organism>
<dbReference type="RefSeq" id="YP_009541714.1">
    <property type="nucleotide sequence ID" value="NC_039977.1"/>
</dbReference>
<evidence type="ECO:0000259" key="7">
    <source>
        <dbReference type="SMART" id="SM00739"/>
    </source>
</evidence>
<dbReference type="SUPFAM" id="SSF50104">
    <property type="entry name" value="Translation proteins SH3-like domain"/>
    <property type="match status" value="1"/>
</dbReference>
<dbReference type="Pfam" id="PF00467">
    <property type="entry name" value="KOW"/>
    <property type="match status" value="1"/>
</dbReference>
<dbReference type="PANTHER" id="PTHR12903">
    <property type="entry name" value="MITOCHONDRIAL RIBOSOMAL PROTEIN L24"/>
    <property type="match status" value="1"/>
</dbReference>
<accession>A0A3G3MFW8</accession>
<dbReference type="CDD" id="cd06089">
    <property type="entry name" value="KOW_RPL26"/>
    <property type="match status" value="1"/>
</dbReference>